<protein>
    <submittedName>
        <fullName evidence="3">RND transporter</fullName>
    </submittedName>
</protein>
<keyword evidence="2" id="KW-0564">Palmitate</keyword>
<evidence type="ECO:0000313" key="4">
    <source>
        <dbReference type="Proteomes" id="UP000035955"/>
    </source>
</evidence>
<keyword evidence="2" id="KW-0472">Membrane</keyword>
<sequence length="491" mass="52125">MGALGLRLVGAMTLAGLTSACLVGPDYARPSAETPLAFKEASGSPEPGWRAARPSDAVPRGDWWSVFRDPVLDGLIRAIDVDNQTLRQAISRYEQARAVVRQARAQLFPTMIGAPSIRQSGSGNEAETTLTLQGSASWELDLFGRIRRQIESGTASAQASAAGLALVRLTSQAELATNYFQLRYQESLRRLLNDTVAGYKRSLAITQNQYAAGVAARSDVITAQTQLQTTEALSIAVELDQATFAHAIAVLSGRPPSEITIPRGQLAARPPSIPVSVPSTLLERRPDVAQAERLVQAQSEQIGVAVAAFYPSVSLSGSGGLSGDPTAALFAAENQFWSVTGAATEVLFDGGARSAAQQAARAAYEAAVAMYRQTVLTAFREVEDGLAGVRILARQQVVRQAAVASASRAVEIALNEYRAGTQNYTTVVTAQALELSNRVAALQVQASRFTTAIALIRALGGGWDTRSLPTRQEVIAARLPVDSGQPLRVDE</sequence>
<comment type="caution">
    <text evidence="3">The sequence shown here is derived from an EMBL/GenBank/DDBJ whole genome shotgun (WGS) entry which is preliminary data.</text>
</comment>
<dbReference type="Gene3D" id="2.20.200.10">
    <property type="entry name" value="Outer membrane efflux proteins (OEP)"/>
    <property type="match status" value="1"/>
</dbReference>
<dbReference type="AlphaFoldDB" id="A0A0J6UT78"/>
<dbReference type="RefSeq" id="WP_048447846.1">
    <property type="nucleotide sequence ID" value="NZ_LABY01000258.1"/>
</dbReference>
<accession>A0A0J6UT78</accession>
<keyword evidence="2" id="KW-1134">Transmembrane beta strand</keyword>
<dbReference type="SUPFAM" id="SSF56954">
    <property type="entry name" value="Outer membrane efflux proteins (OEP)"/>
    <property type="match status" value="1"/>
</dbReference>
<dbReference type="EMBL" id="LABY01000258">
    <property type="protein sequence ID" value="KMO29371.1"/>
    <property type="molecule type" value="Genomic_DNA"/>
</dbReference>
<evidence type="ECO:0000313" key="3">
    <source>
        <dbReference type="EMBL" id="KMO29371.1"/>
    </source>
</evidence>
<keyword evidence="4" id="KW-1185">Reference proteome</keyword>
<name>A0A0J6UT78_9HYPH</name>
<dbReference type="GO" id="GO:0015562">
    <property type="term" value="F:efflux transmembrane transporter activity"/>
    <property type="evidence" value="ECO:0007669"/>
    <property type="project" value="InterPro"/>
</dbReference>
<keyword evidence="2" id="KW-0812">Transmembrane</keyword>
<dbReference type="OrthoDB" id="7181739at2"/>
<organism evidence="3 4">
    <name type="scientific">Methylobacterium variabile</name>
    <dbReference type="NCBI Taxonomy" id="298794"/>
    <lineage>
        <taxon>Bacteria</taxon>
        <taxon>Pseudomonadati</taxon>
        <taxon>Pseudomonadota</taxon>
        <taxon>Alphaproteobacteria</taxon>
        <taxon>Hyphomicrobiales</taxon>
        <taxon>Methylobacteriaceae</taxon>
        <taxon>Methylobacterium</taxon>
    </lineage>
</organism>
<dbReference type="Gene3D" id="1.20.1600.10">
    <property type="entry name" value="Outer membrane efflux proteins (OEP)"/>
    <property type="match status" value="1"/>
</dbReference>
<dbReference type="GO" id="GO:0005886">
    <property type="term" value="C:plasma membrane"/>
    <property type="evidence" value="ECO:0007669"/>
    <property type="project" value="UniProtKB-SubCell"/>
</dbReference>
<keyword evidence="2" id="KW-0449">Lipoprotein</keyword>
<dbReference type="PROSITE" id="PS51257">
    <property type="entry name" value="PROKAR_LIPOPROTEIN"/>
    <property type="match status" value="1"/>
</dbReference>
<dbReference type="InterPro" id="IPR010131">
    <property type="entry name" value="MdtP/NodT-like"/>
</dbReference>
<proteinExistence type="inferred from homology"/>
<evidence type="ECO:0000256" key="2">
    <source>
        <dbReference type="RuleBase" id="RU362097"/>
    </source>
</evidence>
<dbReference type="Proteomes" id="UP000035955">
    <property type="component" value="Unassembled WGS sequence"/>
</dbReference>
<reference evidence="3 4" key="1">
    <citation type="submission" date="2015-03" db="EMBL/GenBank/DDBJ databases">
        <title>Genome sequencing of Methylobacterium variabile DSM 16961.</title>
        <authorList>
            <person name="Chaudhry V."/>
            <person name="Patil P.B."/>
        </authorList>
    </citation>
    <scope>NUCLEOTIDE SEQUENCE [LARGE SCALE GENOMIC DNA]</scope>
    <source>
        <strain evidence="3 4">DSM 16961</strain>
    </source>
</reference>
<comment type="subcellular location">
    <subcellularLocation>
        <location evidence="2">Cell membrane</location>
        <topology evidence="2">Lipid-anchor</topology>
    </subcellularLocation>
</comment>
<dbReference type="PANTHER" id="PTHR30203:SF33">
    <property type="entry name" value="BLR4455 PROTEIN"/>
    <property type="match status" value="1"/>
</dbReference>
<evidence type="ECO:0000256" key="1">
    <source>
        <dbReference type="ARBA" id="ARBA00007613"/>
    </source>
</evidence>
<comment type="similarity">
    <text evidence="1 2">Belongs to the outer membrane factor (OMF) (TC 1.B.17) family.</text>
</comment>
<dbReference type="Pfam" id="PF02321">
    <property type="entry name" value="OEP"/>
    <property type="match status" value="2"/>
</dbReference>
<gene>
    <name evidence="3" type="ORF">VQ02_29715</name>
</gene>
<dbReference type="NCBIfam" id="TIGR01845">
    <property type="entry name" value="outer_NodT"/>
    <property type="match status" value="1"/>
</dbReference>
<dbReference type="PATRIC" id="fig|298794.3.peg.4031"/>
<dbReference type="InterPro" id="IPR003423">
    <property type="entry name" value="OMP_efflux"/>
</dbReference>
<dbReference type="PANTHER" id="PTHR30203">
    <property type="entry name" value="OUTER MEMBRANE CATION EFFLUX PROTEIN"/>
    <property type="match status" value="1"/>
</dbReference>